<evidence type="ECO:0000256" key="4">
    <source>
        <dbReference type="ARBA" id="ARBA00022692"/>
    </source>
</evidence>
<keyword evidence="5 7" id="KW-1133">Transmembrane helix</keyword>
<feature type="transmembrane region" description="Helical" evidence="7">
    <location>
        <begin position="246"/>
        <end position="268"/>
    </location>
</feature>
<comment type="similarity">
    <text evidence="2">Belongs to the plant tobamovirus multiplication TOM1 protein family.</text>
</comment>
<protein>
    <submittedName>
        <fullName evidence="9">Tobamovirus multiplication 1</fullName>
    </submittedName>
</protein>
<dbReference type="Proteomes" id="UP001604336">
    <property type="component" value="Unassembled WGS sequence"/>
</dbReference>
<keyword evidence="10" id="KW-1185">Reference proteome</keyword>
<sequence>MMLELREGSCLPKALVRLNVVLACVDGLIAILAFYQLMRIHSRNAQLGWTRQKVFHLLIGFSNLGYFLYFLLTLVAACKGWLCWSHSCGFIVVACPEILFVAAFLLLLSFWVDLCHQSNDEDDDEEGFSPRDALLEKMNKTDRNADGRRKCCSFRAIHAGSRQKVVILVTIIVFALMIAFAVLIWIGLGKNPIDSATVARVYVDIFSIAVLLLGGVLATYGVILFLKMRKVRSEMASSEMWKVAGLTIVCVICFTASACAAISTNVPLLYHWHQQEINGVYAAFLLVLYYFLGSSVPSAFVLWVMRELPPPVLTNRRQESRTIAFISDSMVTVHPLCWAAATSVQNQATRDIPI</sequence>
<evidence type="ECO:0000256" key="5">
    <source>
        <dbReference type="ARBA" id="ARBA00022989"/>
    </source>
</evidence>
<evidence type="ECO:0000256" key="6">
    <source>
        <dbReference type="ARBA" id="ARBA00023136"/>
    </source>
</evidence>
<evidence type="ECO:0000256" key="1">
    <source>
        <dbReference type="ARBA" id="ARBA00004128"/>
    </source>
</evidence>
<evidence type="ECO:0000313" key="9">
    <source>
        <dbReference type="EMBL" id="KAL2524327.1"/>
    </source>
</evidence>
<feature type="transmembrane region" description="Helical" evidence="7">
    <location>
        <begin position="280"/>
        <end position="304"/>
    </location>
</feature>
<feature type="domain" description="THH1/TOM1/TOM3" evidence="8">
    <location>
        <begin position="165"/>
        <end position="313"/>
    </location>
</feature>
<dbReference type="GO" id="GO:0005774">
    <property type="term" value="C:vacuolar membrane"/>
    <property type="evidence" value="ECO:0007669"/>
    <property type="project" value="UniProtKB-SubCell"/>
</dbReference>
<keyword evidence="4 7" id="KW-0812">Transmembrane</keyword>
<evidence type="ECO:0000256" key="7">
    <source>
        <dbReference type="SAM" id="Phobius"/>
    </source>
</evidence>
<evidence type="ECO:0000256" key="3">
    <source>
        <dbReference type="ARBA" id="ARBA00022554"/>
    </source>
</evidence>
<dbReference type="PANTHER" id="PTHR31142">
    <property type="entry name" value="TOBAMOVIRUS MULTIPLICATION PROTEIN 1-LIKE ISOFORM X1"/>
    <property type="match status" value="1"/>
</dbReference>
<keyword evidence="6 7" id="KW-0472">Membrane</keyword>
<evidence type="ECO:0000259" key="8">
    <source>
        <dbReference type="Pfam" id="PF06454"/>
    </source>
</evidence>
<organism evidence="9 10">
    <name type="scientific">Abeliophyllum distichum</name>
    <dbReference type="NCBI Taxonomy" id="126358"/>
    <lineage>
        <taxon>Eukaryota</taxon>
        <taxon>Viridiplantae</taxon>
        <taxon>Streptophyta</taxon>
        <taxon>Embryophyta</taxon>
        <taxon>Tracheophyta</taxon>
        <taxon>Spermatophyta</taxon>
        <taxon>Magnoliopsida</taxon>
        <taxon>eudicotyledons</taxon>
        <taxon>Gunneridae</taxon>
        <taxon>Pentapetalae</taxon>
        <taxon>asterids</taxon>
        <taxon>lamiids</taxon>
        <taxon>Lamiales</taxon>
        <taxon>Oleaceae</taxon>
        <taxon>Forsythieae</taxon>
        <taxon>Abeliophyllum</taxon>
    </lineage>
</organism>
<feature type="transmembrane region" description="Helical" evidence="7">
    <location>
        <begin position="89"/>
        <end position="112"/>
    </location>
</feature>
<dbReference type="Pfam" id="PF06454">
    <property type="entry name" value="THH1_TOM1-3_dom"/>
    <property type="match status" value="2"/>
</dbReference>
<dbReference type="InterPro" id="IPR009457">
    <property type="entry name" value="THH1/TOM1/TOM3_dom"/>
</dbReference>
<evidence type="ECO:0000256" key="2">
    <source>
        <dbReference type="ARBA" id="ARBA00006779"/>
    </source>
</evidence>
<comment type="subcellular location">
    <subcellularLocation>
        <location evidence="1">Vacuole membrane</location>
        <topology evidence="1">Multi-pass membrane protein</topology>
    </subcellularLocation>
</comment>
<evidence type="ECO:0000313" key="10">
    <source>
        <dbReference type="Proteomes" id="UP001604336"/>
    </source>
</evidence>
<dbReference type="AlphaFoldDB" id="A0ABD1UH40"/>
<accession>A0ABD1UH40</accession>
<keyword evidence="3" id="KW-0926">Vacuole</keyword>
<dbReference type="InterPro" id="IPR040226">
    <property type="entry name" value="THH1/TOM1/TOM3"/>
</dbReference>
<dbReference type="PANTHER" id="PTHR31142:SF4">
    <property type="entry name" value="OS01G0751300 PROTEIN"/>
    <property type="match status" value="1"/>
</dbReference>
<feature type="domain" description="THH1/TOM1/TOM3" evidence="8">
    <location>
        <begin position="18"/>
        <end position="120"/>
    </location>
</feature>
<reference evidence="10" key="1">
    <citation type="submission" date="2024-07" db="EMBL/GenBank/DDBJ databases">
        <title>Two chromosome-level genome assemblies of Korean endemic species Abeliophyllum distichum and Forsythia ovata (Oleaceae).</title>
        <authorList>
            <person name="Jang H."/>
        </authorList>
    </citation>
    <scope>NUCLEOTIDE SEQUENCE [LARGE SCALE GENOMIC DNA]</scope>
</reference>
<comment type="caution">
    <text evidence="9">The sequence shown here is derived from an EMBL/GenBank/DDBJ whole genome shotgun (WGS) entry which is preliminary data.</text>
</comment>
<feature type="transmembrane region" description="Helical" evidence="7">
    <location>
        <begin position="165"/>
        <end position="186"/>
    </location>
</feature>
<proteinExistence type="inferred from homology"/>
<gene>
    <name evidence="9" type="ORF">Adt_09381</name>
</gene>
<feature type="transmembrane region" description="Helical" evidence="7">
    <location>
        <begin position="55"/>
        <end position="77"/>
    </location>
</feature>
<feature type="transmembrane region" description="Helical" evidence="7">
    <location>
        <begin position="206"/>
        <end position="226"/>
    </location>
</feature>
<name>A0ABD1UH40_9LAMI</name>
<feature type="transmembrane region" description="Helical" evidence="7">
    <location>
        <begin position="15"/>
        <end position="35"/>
    </location>
</feature>
<dbReference type="EMBL" id="JBFOLK010000003">
    <property type="protein sequence ID" value="KAL2524327.1"/>
    <property type="molecule type" value="Genomic_DNA"/>
</dbReference>